<dbReference type="GeneID" id="13402856"/>
<organism evidence="2 3">
    <name type="scientific">Zymoseptoria tritici (strain CBS 115943 / IPO323)</name>
    <name type="common">Speckled leaf blotch fungus</name>
    <name type="synonym">Septoria tritici</name>
    <dbReference type="NCBI Taxonomy" id="336722"/>
    <lineage>
        <taxon>Eukaryota</taxon>
        <taxon>Fungi</taxon>
        <taxon>Dikarya</taxon>
        <taxon>Ascomycota</taxon>
        <taxon>Pezizomycotina</taxon>
        <taxon>Dothideomycetes</taxon>
        <taxon>Dothideomycetidae</taxon>
        <taxon>Mycosphaerellales</taxon>
        <taxon>Mycosphaerellaceae</taxon>
        <taxon>Zymoseptoria</taxon>
    </lineage>
</organism>
<dbReference type="KEGG" id="ztr:MYCGRDRAFT_89550"/>
<feature type="compositionally biased region" description="Polar residues" evidence="1">
    <location>
        <begin position="134"/>
        <end position="145"/>
    </location>
</feature>
<accession>F9WY33</accession>
<dbReference type="HOGENOM" id="CLU_1705646_0_0_1"/>
<dbReference type="InParanoid" id="F9WY33"/>
<proteinExistence type="predicted"/>
<reference evidence="2 3" key="1">
    <citation type="journal article" date="2011" name="PLoS Genet.">
        <title>Finished genome of the fungal wheat pathogen Mycosphaerella graminicola reveals dispensome structure, chromosome plasticity, and stealth pathogenesis.</title>
        <authorList>
            <person name="Goodwin S.B."/>
            <person name="Ben M'barek S."/>
            <person name="Dhillon B."/>
            <person name="Wittenberg A.H.J."/>
            <person name="Crane C.F."/>
            <person name="Hane J.K."/>
            <person name="Foster A.J."/>
            <person name="Van der Lee T.A.J."/>
            <person name="Grimwood J."/>
            <person name="Aerts A."/>
            <person name="Antoniw J."/>
            <person name="Bailey A."/>
            <person name="Bluhm B."/>
            <person name="Bowler J."/>
            <person name="Bristow J."/>
            <person name="van der Burgt A."/>
            <person name="Canto-Canche B."/>
            <person name="Churchill A.C.L."/>
            <person name="Conde-Ferraez L."/>
            <person name="Cools H.J."/>
            <person name="Coutinho P.M."/>
            <person name="Csukai M."/>
            <person name="Dehal P."/>
            <person name="De Wit P."/>
            <person name="Donzelli B."/>
            <person name="van de Geest H.C."/>
            <person name="van Ham R.C.H.J."/>
            <person name="Hammond-Kosack K.E."/>
            <person name="Henrissat B."/>
            <person name="Kilian A."/>
            <person name="Kobayashi A.K."/>
            <person name="Koopmann E."/>
            <person name="Kourmpetis Y."/>
            <person name="Kuzniar A."/>
            <person name="Lindquist E."/>
            <person name="Lombard V."/>
            <person name="Maliepaard C."/>
            <person name="Martins N."/>
            <person name="Mehrabi R."/>
            <person name="Nap J.P.H."/>
            <person name="Ponomarenko A."/>
            <person name="Rudd J.J."/>
            <person name="Salamov A."/>
            <person name="Schmutz J."/>
            <person name="Schouten H.J."/>
            <person name="Shapiro H."/>
            <person name="Stergiopoulos I."/>
            <person name="Torriani S.F.F."/>
            <person name="Tu H."/>
            <person name="de Vries R.P."/>
            <person name="Waalwijk C."/>
            <person name="Ware S.B."/>
            <person name="Wiebenga A."/>
            <person name="Zwiers L.-H."/>
            <person name="Oliver R.P."/>
            <person name="Grigoriev I.V."/>
            <person name="Kema G.H.J."/>
        </authorList>
    </citation>
    <scope>NUCLEOTIDE SEQUENCE [LARGE SCALE GENOMIC DNA]</scope>
    <source>
        <strain evidence="3">CBS 115943 / IPO323</strain>
    </source>
</reference>
<evidence type="ECO:0000313" key="2">
    <source>
        <dbReference type="EMBL" id="EGP92261.1"/>
    </source>
</evidence>
<protein>
    <submittedName>
        <fullName evidence="2">Uncharacterized protein</fullName>
    </submittedName>
</protein>
<name>F9WY33_ZYMTI</name>
<dbReference type="RefSeq" id="XP_003857285.1">
    <property type="nucleotide sequence ID" value="XM_003857237.1"/>
</dbReference>
<evidence type="ECO:0000256" key="1">
    <source>
        <dbReference type="SAM" id="MobiDB-lite"/>
    </source>
</evidence>
<feature type="region of interest" description="Disordered" evidence="1">
    <location>
        <begin position="112"/>
        <end position="154"/>
    </location>
</feature>
<keyword evidence="3" id="KW-1185">Reference proteome</keyword>
<evidence type="ECO:0000313" key="3">
    <source>
        <dbReference type="Proteomes" id="UP000008062"/>
    </source>
</evidence>
<dbReference type="Proteomes" id="UP000008062">
    <property type="component" value="Chromosome 1"/>
</dbReference>
<dbReference type="AlphaFoldDB" id="F9WY33"/>
<sequence length="154" mass="17213">MASRLRRLDGAWLRKLCRWLGIRKLTADNDDCPQGAVYAVETMIQVGAACRAAPSRSARWSMKPSSSLRDTQHAPDQVEHWLRVRPTIHGRVVFGQPEVEEEQESRRRARHAVHKVQGTAPAAARVAGRPHTGRISNATNDSSWRSGPACRRFG</sequence>
<gene>
    <name evidence="2" type="ORF">MYCGRDRAFT_89550</name>
</gene>
<dbReference type="EMBL" id="CM001196">
    <property type="protein sequence ID" value="EGP92261.1"/>
    <property type="molecule type" value="Genomic_DNA"/>
</dbReference>